<feature type="domain" description="DUF3496" evidence="4">
    <location>
        <begin position="2026"/>
        <end position="2139"/>
    </location>
</feature>
<feature type="domain" description="CCDC144C-like coiled-coil" evidence="5">
    <location>
        <begin position="1204"/>
        <end position="1682"/>
    </location>
</feature>
<accession>A0AA35PEJ3</accession>
<dbReference type="InterPro" id="IPR002110">
    <property type="entry name" value="Ankyrin_rpt"/>
</dbReference>
<evidence type="ECO:0000313" key="7">
    <source>
        <dbReference type="Proteomes" id="UP001178461"/>
    </source>
</evidence>
<evidence type="ECO:0000256" key="3">
    <source>
        <dbReference type="SAM" id="MobiDB-lite"/>
    </source>
</evidence>
<organism evidence="6 7">
    <name type="scientific">Podarcis lilfordi</name>
    <name type="common">Lilford's wall lizard</name>
    <dbReference type="NCBI Taxonomy" id="74358"/>
    <lineage>
        <taxon>Eukaryota</taxon>
        <taxon>Metazoa</taxon>
        <taxon>Chordata</taxon>
        <taxon>Craniata</taxon>
        <taxon>Vertebrata</taxon>
        <taxon>Euteleostomi</taxon>
        <taxon>Lepidosauria</taxon>
        <taxon>Squamata</taxon>
        <taxon>Bifurcata</taxon>
        <taxon>Unidentata</taxon>
        <taxon>Episquamata</taxon>
        <taxon>Laterata</taxon>
        <taxon>Lacertibaenia</taxon>
        <taxon>Lacertidae</taxon>
        <taxon>Podarcis</taxon>
    </lineage>
</organism>
<dbReference type="Gene3D" id="1.25.40.20">
    <property type="entry name" value="Ankyrin repeat-containing domain"/>
    <property type="match status" value="2"/>
</dbReference>
<evidence type="ECO:0000313" key="6">
    <source>
        <dbReference type="EMBL" id="CAI5785379.1"/>
    </source>
</evidence>
<dbReference type="InterPro" id="IPR036770">
    <property type="entry name" value="Ankyrin_rpt-contain_sf"/>
</dbReference>
<evidence type="ECO:0000256" key="1">
    <source>
        <dbReference type="ARBA" id="ARBA00023054"/>
    </source>
</evidence>
<dbReference type="InterPro" id="IPR039497">
    <property type="entry name" value="CC144C-like_CC_dom"/>
</dbReference>
<feature type="region of interest" description="Disordered" evidence="3">
    <location>
        <begin position="726"/>
        <end position="749"/>
    </location>
</feature>
<evidence type="ECO:0000259" key="5">
    <source>
        <dbReference type="Pfam" id="PF14915"/>
    </source>
</evidence>
<keyword evidence="1 2" id="KW-0175">Coiled coil</keyword>
<dbReference type="InterPro" id="IPR021885">
    <property type="entry name" value="DUF3496"/>
</dbReference>
<evidence type="ECO:0000256" key="2">
    <source>
        <dbReference type="SAM" id="Coils"/>
    </source>
</evidence>
<feature type="compositionally biased region" description="Acidic residues" evidence="3">
    <location>
        <begin position="525"/>
        <end position="541"/>
    </location>
</feature>
<dbReference type="Pfam" id="PF12796">
    <property type="entry name" value="Ank_2"/>
    <property type="match status" value="2"/>
</dbReference>
<feature type="region of interest" description="Disordered" evidence="3">
    <location>
        <begin position="364"/>
        <end position="582"/>
    </location>
</feature>
<protein>
    <submittedName>
        <fullName evidence="6">Repeat domain-containing 26 isoform X2</fullName>
    </submittedName>
</protein>
<dbReference type="SUPFAM" id="SSF48403">
    <property type="entry name" value="Ankyrin repeat"/>
    <property type="match status" value="1"/>
</dbReference>
<feature type="coiled-coil region" evidence="2">
    <location>
        <begin position="1164"/>
        <end position="1282"/>
    </location>
</feature>
<sequence length="2195" mass="250296">MKRLKGILRLKKRRAAEQQPSAAAASSEAGGEVAVSACASCLASDGAYVVRKKELGQLHRAAAEGSLGDVQRLVQRHDINEPDKDSRTPLHLACAGGYTDIVAFLVGNKCQLNFRDNEGKTPLMKAVQCQQEFCAIYLLENGADPNIVDAHSNTALHFAAANSGVAITKHLLKYNADIEAQNEDGNTPLIVAVTENNRETVEFLLEEGASVNATDNSGRTPLLTAASEKNRDLTNILLRHGSDVFHRDGSGWSTKDYALNSGDPILLQYVSEFSNYKNKEQSSGDQKVLTLLSSPEKPGYSGMLGAPATNKEVIDDHSFGDSFRDSGKADNDSWISSEEEDFSPKKPEKPSLAQIMNLSQQIKKNDEKSSIIRAEPIAISQQNKSDSEAEDLRKSLPKPLFQVQPFPHPVLSSPGSFSKCSQMTPKLDPKQGESSEEDAEKDDDEEKDGGKSDVVDKKRIHIGSPQNPLQDGAVKKAALTFGMYEEEEEEESSWTSKPKSDKANFKHDADPQKAESKEKQKSDLMEELGLDAADDLEDTSDWDSTSNSLRTVPSAKPFSSLMQDDASPLQLTKNTGVAGRAEELSDVRTRIASKDQCNEKEGMKELEKDENKAINIIGTSNSIEKPPPENQTDKAEIAFTCDEKKTEAAVYNAESNNKYNHLYSTLWEERYEKMWVASEKREVKTHFKSITAELKQMFGEVNGNEKICNTTEEGISQDGFSGVLEGTKESPSPHLSKGTIGIHGKSDGESNSVITEMEFSTENTILYPQNSISQKPLFKLCKNENQNIEQHCNTYDEALSNNTGGTKVNLGEERSDNTVEHLERNKSGKTSAPITSPSYSPLHTCKAGVSDATFKTAGIKQPIMTDNSNLHFDVANETSRKTLHSFKTVVSSCKDTDIGNKVRNSEQSFHQASKKELDKELERDVARFKNEVGMLQIVFLALENEKAQLQKEVEEEKRKQKWEEVEVVGKKETANVGKKLAMNIEQRDLKPSENEGEMMEESQLMNKISSDRKGLLTVTFKKENPIAKVKDIEKSENKKWISKQKTSQEIIENLHELHDDSSLSEASLEEERHQARNVNETKKIYRAMGVANDFDDLTPSSDTPTDDIELPTSFYREAMMLIEKLSLDSKADSVSLLKIQNICHEYESLIERERACSIHLRGKVKKIENEKKEQQRILEEITEMKSTLDHKKVECESTISSLKFSLKQEEEKRTSAERLYEENQEQLRKKEEQYYKQTEEKQQLELMLRSLEMEFRTLKNHLKQIEEERNEAQQQLSQEKSARALQEGILNSHLWRQKELEEELKKTAAIQSEMTDNHAQEKELLNKNRVLEDELTVLRLELEHIRVKHQEEETRYLEENEALKEKIEELKKELKVNEETLTQTIFQYNGQINLSKTEVAILTSKLEHFKENKERLEGELDSVRSRSTSAAQELERCQILKNDLERTLQRECDEWLRLKEKLNHDLCHLRETNSGMSEQLRKAESKANSLEHELHQVTHSLREKSMQLESVQRDLNQAHCLVKELENTRQVDKEQMNKYVVKQESMQERLAQLQSENLLLRQQFEDFQNKGIIKEKVVSDVQDRFNDIFNKLRADTEKQVQMKEEVNKELIAKCNNLKEEVLKYEAEKADREGTIRQLKQELADSLKKQSMSEASLEVSTRYRIDLEEDKQHLQKEIDRMKFKLQESEEQHLQSERHIHEFRNTLSDKEQKLQDLAVELTGTINSKKQLEDHIQSLEIENARLEATAAQQAGRIEILQKDLQNSVSIHSRLEELINGLQRAKVNLEEQLKQQVQKQTIFSATAQDTQSMWEEEVKSKSKLEARLSELEKEKTELMAQLEHEKKKVKKLVELKRSVEARLEEEMKRNIELQKECSGVKKFLKTAKKKIKEYESQESSSLTTIHGEMKNRFSDAEMEVSNLRTKLEVESARRVQVESTNCELRDQLSSMKLLERSKQQLEEEITNLKRHIQDNMMDLSQIEQYKREIEERARQDISQKLEQVNLFLQTQAASQETMEQMRATNYASLRNQLENRIKDLECELAILRNRPQDNNLQRESVHSELERYKALYSEERKMRKSLGSKLDRANEKLTEASTKLLHERHKSKSLLANSFMSGSYSSSPVLETVQVGSLGSNLALSRSPSFGGAFMNPTGSTASSKMRVEAYLAKMRTELEKTIAKELEQATVELDAGPVRVSL</sequence>
<feature type="compositionally biased region" description="Basic and acidic residues" evidence="3">
    <location>
        <begin position="385"/>
        <end position="394"/>
    </location>
</feature>
<dbReference type="Pfam" id="PF12001">
    <property type="entry name" value="DUF3496"/>
    <property type="match status" value="1"/>
</dbReference>
<feature type="coiled-coil region" evidence="2">
    <location>
        <begin position="1321"/>
        <end position="1872"/>
    </location>
</feature>
<reference evidence="6" key="1">
    <citation type="submission" date="2022-12" db="EMBL/GenBank/DDBJ databases">
        <authorList>
            <person name="Alioto T."/>
            <person name="Alioto T."/>
            <person name="Gomez Garrido J."/>
        </authorList>
    </citation>
    <scope>NUCLEOTIDE SEQUENCE</scope>
</reference>
<feature type="compositionally biased region" description="Basic and acidic residues" evidence="3">
    <location>
        <begin position="448"/>
        <end position="457"/>
    </location>
</feature>
<dbReference type="InterPro" id="IPR050657">
    <property type="entry name" value="Ankyrin_repeat_domain"/>
</dbReference>
<feature type="coiled-coil region" evidence="2">
    <location>
        <begin position="937"/>
        <end position="966"/>
    </location>
</feature>
<dbReference type="EMBL" id="OX395135">
    <property type="protein sequence ID" value="CAI5785379.1"/>
    <property type="molecule type" value="Genomic_DNA"/>
</dbReference>
<feature type="compositionally biased region" description="Polar residues" evidence="3">
    <location>
        <begin position="413"/>
        <end position="424"/>
    </location>
</feature>
<keyword evidence="7" id="KW-1185">Reference proteome</keyword>
<feature type="coiled-coil region" evidence="2">
    <location>
        <begin position="2019"/>
        <end position="2046"/>
    </location>
</feature>
<dbReference type="PANTHER" id="PTHR24147:SF53">
    <property type="entry name" value="ANKYRIN REPEAT DOMAIN 26"/>
    <property type="match status" value="1"/>
</dbReference>
<evidence type="ECO:0000259" key="4">
    <source>
        <dbReference type="Pfam" id="PF12001"/>
    </source>
</evidence>
<dbReference type="Pfam" id="PF14915">
    <property type="entry name" value="CCDC144C"/>
    <property type="match status" value="1"/>
</dbReference>
<feature type="coiled-coil region" evidence="2">
    <location>
        <begin position="1940"/>
        <end position="1974"/>
    </location>
</feature>
<dbReference type="SMART" id="SM00248">
    <property type="entry name" value="ANK"/>
    <property type="match status" value="5"/>
</dbReference>
<name>A0AA35PEJ3_9SAUR</name>
<dbReference type="PRINTS" id="PR01415">
    <property type="entry name" value="ANKYRIN"/>
</dbReference>
<feature type="compositionally biased region" description="Acidic residues" evidence="3">
    <location>
        <begin position="434"/>
        <end position="447"/>
    </location>
</feature>
<gene>
    <name evidence="6" type="ORF">PODLI_1B028726</name>
</gene>
<feature type="compositionally biased region" description="Basic and acidic residues" evidence="3">
    <location>
        <begin position="315"/>
        <end position="331"/>
    </location>
</feature>
<feature type="region of interest" description="Disordered" evidence="3">
    <location>
        <begin position="315"/>
        <end position="350"/>
    </location>
</feature>
<proteinExistence type="predicted"/>
<feature type="compositionally biased region" description="Basic and acidic residues" evidence="3">
    <location>
        <begin position="498"/>
        <end position="524"/>
    </location>
</feature>
<dbReference type="PANTHER" id="PTHR24147">
    <property type="entry name" value="ANKYRIN REPEAT DOMAIN 36-RELATED"/>
    <property type="match status" value="1"/>
</dbReference>
<feature type="compositionally biased region" description="Polar residues" evidence="3">
    <location>
        <begin position="542"/>
        <end position="551"/>
    </location>
</feature>
<dbReference type="Proteomes" id="UP001178461">
    <property type="component" value="Chromosome 10"/>
</dbReference>